<evidence type="ECO:0000256" key="4">
    <source>
        <dbReference type="RuleBase" id="RU000411"/>
    </source>
</evidence>
<evidence type="ECO:0000256" key="1">
    <source>
        <dbReference type="ARBA" id="ARBA00009500"/>
    </source>
</evidence>
<evidence type="ECO:0000256" key="3">
    <source>
        <dbReference type="ARBA" id="ARBA00022900"/>
    </source>
</evidence>
<keyword evidence="2" id="KW-0646">Protease inhibitor</keyword>
<comment type="caution">
    <text evidence="7">The sequence shown here is derived from an EMBL/GenBank/DDBJ whole genome shotgun (WGS) entry which is preliminary data.</text>
</comment>
<dbReference type="SUPFAM" id="SSF56574">
    <property type="entry name" value="Serpins"/>
    <property type="match status" value="1"/>
</dbReference>
<sequence length="408" mass="46495">MRMKMKTVLIILAIETIVANTQIYFEYDNLEYSEKPIPVVGFEASKILFASDIYKQLNKIEQSNFLFCPLSLQVLLALAHVGAGGNTAHELAEGIRLPDNPNKIKNAVQELILKVSKPYKLTSVNKIYLANDFKINEYFKNIAISIYNSDIENIDFNYKEEAADKINQWVKEKTNNTITDFINDKDFDKSTLSVIANAMYFNANWMYQFDPNLTKPTTFYIDDVRQVEIDMLYKKMPVNTYVNELLGAKYLELPYEGGEVSMTIILPKEKGQLKMLQDNIELILVKPPYKKLKSLTHIWIPKFQMKYSIDLKPLLTKLGIKEAFTAAANFSGITNNRNQLSITHAIQKTFIKVTESGTNAGSLTGVVAGERGLTKFVVNHPFIYIIRHRKNGILFVGRYTNPIGTEVN</sequence>
<protein>
    <recommendedName>
        <fullName evidence="6">Serpin domain-containing protein</fullName>
    </recommendedName>
</protein>
<proteinExistence type="inferred from homology"/>
<name>A0AAN7PZD9_9COLE</name>
<feature type="domain" description="Serpin" evidence="6">
    <location>
        <begin position="51"/>
        <end position="402"/>
    </location>
</feature>
<gene>
    <name evidence="7" type="ORF">RN001_005038</name>
</gene>
<dbReference type="Gene3D" id="3.30.497.10">
    <property type="entry name" value="Antithrombin, subunit I, domain 2"/>
    <property type="match status" value="1"/>
</dbReference>
<dbReference type="EMBL" id="JARPUR010000002">
    <property type="protein sequence ID" value="KAK4881719.1"/>
    <property type="molecule type" value="Genomic_DNA"/>
</dbReference>
<dbReference type="AlphaFoldDB" id="A0AAN7PZD9"/>
<evidence type="ECO:0000259" key="6">
    <source>
        <dbReference type="SMART" id="SM00093"/>
    </source>
</evidence>
<comment type="similarity">
    <text evidence="1 4">Belongs to the serpin family.</text>
</comment>
<keyword evidence="8" id="KW-1185">Reference proteome</keyword>
<dbReference type="InterPro" id="IPR036186">
    <property type="entry name" value="Serpin_sf"/>
</dbReference>
<dbReference type="Proteomes" id="UP001353858">
    <property type="component" value="Unassembled WGS sequence"/>
</dbReference>
<dbReference type="InterPro" id="IPR042185">
    <property type="entry name" value="Serpin_sf_2"/>
</dbReference>
<dbReference type="InterPro" id="IPR023796">
    <property type="entry name" value="Serpin_dom"/>
</dbReference>
<dbReference type="GO" id="GO:0004867">
    <property type="term" value="F:serine-type endopeptidase inhibitor activity"/>
    <property type="evidence" value="ECO:0007669"/>
    <property type="project" value="UniProtKB-KW"/>
</dbReference>
<dbReference type="SMART" id="SM00093">
    <property type="entry name" value="SERPIN"/>
    <property type="match status" value="1"/>
</dbReference>
<dbReference type="PANTHER" id="PTHR11461">
    <property type="entry name" value="SERINE PROTEASE INHIBITOR, SERPIN"/>
    <property type="match status" value="1"/>
</dbReference>
<reference evidence="8" key="1">
    <citation type="submission" date="2023-01" db="EMBL/GenBank/DDBJ databases">
        <title>Key to firefly adult light organ development and bioluminescence: homeobox transcription factors regulate luciferase expression and transportation to peroxisome.</title>
        <authorList>
            <person name="Fu X."/>
        </authorList>
    </citation>
    <scope>NUCLEOTIDE SEQUENCE [LARGE SCALE GENOMIC DNA]</scope>
</reference>
<evidence type="ECO:0000256" key="2">
    <source>
        <dbReference type="ARBA" id="ARBA00022690"/>
    </source>
</evidence>
<feature type="chain" id="PRO_5042819534" description="Serpin domain-containing protein" evidence="5">
    <location>
        <begin position="22"/>
        <end position="408"/>
    </location>
</feature>
<dbReference type="InterPro" id="IPR042178">
    <property type="entry name" value="Serpin_sf_1"/>
</dbReference>
<organism evidence="7 8">
    <name type="scientific">Aquatica leii</name>
    <dbReference type="NCBI Taxonomy" id="1421715"/>
    <lineage>
        <taxon>Eukaryota</taxon>
        <taxon>Metazoa</taxon>
        <taxon>Ecdysozoa</taxon>
        <taxon>Arthropoda</taxon>
        <taxon>Hexapoda</taxon>
        <taxon>Insecta</taxon>
        <taxon>Pterygota</taxon>
        <taxon>Neoptera</taxon>
        <taxon>Endopterygota</taxon>
        <taxon>Coleoptera</taxon>
        <taxon>Polyphaga</taxon>
        <taxon>Elateriformia</taxon>
        <taxon>Elateroidea</taxon>
        <taxon>Lampyridae</taxon>
        <taxon>Luciolinae</taxon>
        <taxon>Aquatica</taxon>
    </lineage>
</organism>
<feature type="signal peptide" evidence="5">
    <location>
        <begin position="1"/>
        <end position="21"/>
    </location>
</feature>
<keyword evidence="3" id="KW-0722">Serine protease inhibitor</keyword>
<evidence type="ECO:0000313" key="7">
    <source>
        <dbReference type="EMBL" id="KAK4881719.1"/>
    </source>
</evidence>
<dbReference type="InterPro" id="IPR023795">
    <property type="entry name" value="Serpin_CS"/>
</dbReference>
<dbReference type="PROSITE" id="PS00284">
    <property type="entry name" value="SERPIN"/>
    <property type="match status" value="1"/>
</dbReference>
<evidence type="ECO:0000313" key="8">
    <source>
        <dbReference type="Proteomes" id="UP001353858"/>
    </source>
</evidence>
<dbReference type="Gene3D" id="2.30.39.10">
    <property type="entry name" value="Alpha-1-antitrypsin, domain 1"/>
    <property type="match status" value="1"/>
</dbReference>
<accession>A0AAN7PZD9</accession>
<dbReference type="Pfam" id="PF00079">
    <property type="entry name" value="Serpin"/>
    <property type="match status" value="1"/>
</dbReference>
<keyword evidence="5" id="KW-0732">Signal</keyword>
<evidence type="ECO:0000256" key="5">
    <source>
        <dbReference type="SAM" id="SignalP"/>
    </source>
</evidence>
<dbReference type="PANTHER" id="PTHR11461:SF211">
    <property type="entry name" value="GH10112P-RELATED"/>
    <property type="match status" value="1"/>
</dbReference>
<dbReference type="GO" id="GO:0005615">
    <property type="term" value="C:extracellular space"/>
    <property type="evidence" value="ECO:0007669"/>
    <property type="project" value="InterPro"/>
</dbReference>
<dbReference type="InterPro" id="IPR000215">
    <property type="entry name" value="Serpin_fam"/>
</dbReference>